<organism evidence="1 2">
    <name type="scientific">Hebeloma cylindrosporum</name>
    <dbReference type="NCBI Taxonomy" id="76867"/>
    <lineage>
        <taxon>Eukaryota</taxon>
        <taxon>Fungi</taxon>
        <taxon>Dikarya</taxon>
        <taxon>Basidiomycota</taxon>
        <taxon>Agaricomycotina</taxon>
        <taxon>Agaricomycetes</taxon>
        <taxon>Agaricomycetidae</taxon>
        <taxon>Agaricales</taxon>
        <taxon>Agaricineae</taxon>
        <taxon>Hymenogastraceae</taxon>
        <taxon>Hebeloma</taxon>
    </lineage>
</organism>
<dbReference type="AlphaFoldDB" id="A0A0C2YIP1"/>
<evidence type="ECO:0008006" key="3">
    <source>
        <dbReference type="Google" id="ProtNLM"/>
    </source>
</evidence>
<dbReference type="HOGENOM" id="CLU_1209959_0_0_1"/>
<dbReference type="EMBL" id="KN831768">
    <property type="protein sequence ID" value="KIM49603.1"/>
    <property type="molecule type" value="Genomic_DNA"/>
</dbReference>
<evidence type="ECO:0000313" key="1">
    <source>
        <dbReference type="EMBL" id="KIM49603.1"/>
    </source>
</evidence>
<reference evidence="1 2" key="1">
    <citation type="submission" date="2014-04" db="EMBL/GenBank/DDBJ databases">
        <authorList>
            <consortium name="DOE Joint Genome Institute"/>
            <person name="Kuo A."/>
            <person name="Gay G."/>
            <person name="Dore J."/>
            <person name="Kohler A."/>
            <person name="Nagy L.G."/>
            <person name="Floudas D."/>
            <person name="Copeland A."/>
            <person name="Barry K.W."/>
            <person name="Cichocki N."/>
            <person name="Veneault-Fourrey C."/>
            <person name="LaButti K."/>
            <person name="Lindquist E.A."/>
            <person name="Lipzen A."/>
            <person name="Lundell T."/>
            <person name="Morin E."/>
            <person name="Murat C."/>
            <person name="Sun H."/>
            <person name="Tunlid A."/>
            <person name="Henrissat B."/>
            <person name="Grigoriev I.V."/>
            <person name="Hibbett D.S."/>
            <person name="Martin F."/>
            <person name="Nordberg H.P."/>
            <person name="Cantor M.N."/>
            <person name="Hua S.X."/>
        </authorList>
    </citation>
    <scope>NUCLEOTIDE SEQUENCE [LARGE SCALE GENOMIC DNA]</scope>
    <source>
        <strain evidence="2">h7</strain>
    </source>
</reference>
<proteinExistence type="predicted"/>
<keyword evidence="2" id="KW-1185">Reference proteome</keyword>
<protein>
    <recommendedName>
        <fullName evidence="3">F-box domain-containing protein</fullName>
    </recommendedName>
</protein>
<reference evidence="2" key="2">
    <citation type="submission" date="2015-01" db="EMBL/GenBank/DDBJ databases">
        <title>Evolutionary Origins and Diversification of the Mycorrhizal Mutualists.</title>
        <authorList>
            <consortium name="DOE Joint Genome Institute"/>
            <consortium name="Mycorrhizal Genomics Consortium"/>
            <person name="Kohler A."/>
            <person name="Kuo A."/>
            <person name="Nagy L.G."/>
            <person name="Floudas D."/>
            <person name="Copeland A."/>
            <person name="Barry K.W."/>
            <person name="Cichocki N."/>
            <person name="Veneault-Fourrey C."/>
            <person name="LaButti K."/>
            <person name="Lindquist E.A."/>
            <person name="Lipzen A."/>
            <person name="Lundell T."/>
            <person name="Morin E."/>
            <person name="Murat C."/>
            <person name="Riley R."/>
            <person name="Ohm R."/>
            <person name="Sun H."/>
            <person name="Tunlid A."/>
            <person name="Henrissat B."/>
            <person name="Grigoriev I.V."/>
            <person name="Hibbett D.S."/>
            <person name="Martin F."/>
        </authorList>
    </citation>
    <scope>NUCLEOTIDE SEQUENCE [LARGE SCALE GENOMIC DNA]</scope>
    <source>
        <strain evidence="2">h7</strain>
    </source>
</reference>
<sequence>MEFLDPPQVTSLENPRGPAPLLRPFEPPLEILHDIFEHAIPPNFLADLSASFSPNSLWCRALRQKLSLLNVCWAWYRVAVPFLYGDVAIRRVYQLGNLLRTLESSDSSHLKDVIKTLNVHCFIPHSFHDSFNMQLIQLFKICPRLTGFSYKSPCYPPSLGTLPPLPPTLTHLELGEDVNLSVLQDALEALSANLVSLSIDSVKTHLNANSYTFPLLESLTFVLGRTALG</sequence>
<dbReference type="OrthoDB" id="3258555at2759"/>
<name>A0A0C2YIP1_HEBCY</name>
<gene>
    <name evidence="1" type="ORF">M413DRAFT_112578</name>
</gene>
<accession>A0A0C2YIP1</accession>
<dbReference type="Proteomes" id="UP000053424">
    <property type="component" value="Unassembled WGS sequence"/>
</dbReference>
<evidence type="ECO:0000313" key="2">
    <source>
        <dbReference type="Proteomes" id="UP000053424"/>
    </source>
</evidence>